<gene>
    <name evidence="1" type="primary">WBGene00275548</name>
</gene>
<sequence length="134" mass="14578">MFLLLTCIPVLSAIYCHSNTNKYGNSGNLASTCEGDACASGSFFGKLSIDGCITNVNVTTGCWRESHLSGICYCKTDLCNNGKWSNFQTGQVLAPADCNHKGKEIQCDSTFCLFTTDNSTDTFRQFGDPMILQE</sequence>
<reference evidence="1" key="2">
    <citation type="submission" date="2022-06" db="UniProtKB">
        <authorList>
            <consortium name="EnsemblMetazoa"/>
        </authorList>
    </citation>
    <scope>IDENTIFICATION</scope>
    <source>
        <strain evidence="1">PS312</strain>
    </source>
</reference>
<reference evidence="2" key="1">
    <citation type="journal article" date="2008" name="Nat. Genet.">
        <title>The Pristionchus pacificus genome provides a unique perspective on nematode lifestyle and parasitism.</title>
        <authorList>
            <person name="Dieterich C."/>
            <person name="Clifton S.W."/>
            <person name="Schuster L.N."/>
            <person name="Chinwalla A."/>
            <person name="Delehaunty K."/>
            <person name="Dinkelacker I."/>
            <person name="Fulton L."/>
            <person name="Fulton R."/>
            <person name="Godfrey J."/>
            <person name="Minx P."/>
            <person name="Mitreva M."/>
            <person name="Roeseler W."/>
            <person name="Tian H."/>
            <person name="Witte H."/>
            <person name="Yang S.P."/>
            <person name="Wilson R.K."/>
            <person name="Sommer R.J."/>
        </authorList>
    </citation>
    <scope>NUCLEOTIDE SEQUENCE [LARGE SCALE GENOMIC DNA]</scope>
    <source>
        <strain evidence="2">PS312</strain>
    </source>
</reference>
<accession>A0A2A6BTY1</accession>
<dbReference type="Proteomes" id="UP000005239">
    <property type="component" value="Unassembled WGS sequence"/>
</dbReference>
<dbReference type="AlphaFoldDB" id="A0A2A6BTY1"/>
<dbReference type="PANTHER" id="PTHR37433">
    <property type="entry name" value="PROTEIN CBG25136-RELATED"/>
    <property type="match status" value="1"/>
</dbReference>
<organism evidence="1 2">
    <name type="scientific">Pristionchus pacificus</name>
    <name type="common">Parasitic nematode worm</name>
    <dbReference type="NCBI Taxonomy" id="54126"/>
    <lineage>
        <taxon>Eukaryota</taxon>
        <taxon>Metazoa</taxon>
        <taxon>Ecdysozoa</taxon>
        <taxon>Nematoda</taxon>
        <taxon>Chromadorea</taxon>
        <taxon>Rhabditida</taxon>
        <taxon>Rhabditina</taxon>
        <taxon>Diplogasteromorpha</taxon>
        <taxon>Diplogasteroidea</taxon>
        <taxon>Neodiplogasteridae</taxon>
        <taxon>Pristionchus</taxon>
    </lineage>
</organism>
<evidence type="ECO:0000313" key="1">
    <source>
        <dbReference type="EnsemblMetazoa" id="PPA37179.1"/>
    </source>
</evidence>
<dbReference type="EnsemblMetazoa" id="PPA37179.1">
    <property type="protein sequence ID" value="PPA37179.1"/>
    <property type="gene ID" value="WBGene00275548"/>
</dbReference>
<name>A0A2A6BTY1_PRIPA</name>
<proteinExistence type="predicted"/>
<protein>
    <submittedName>
        <fullName evidence="1">Uncharacterized protein</fullName>
    </submittedName>
</protein>
<evidence type="ECO:0000313" key="2">
    <source>
        <dbReference type="Proteomes" id="UP000005239"/>
    </source>
</evidence>
<accession>A0A8R1YR40</accession>
<keyword evidence="2" id="KW-1185">Reference proteome</keyword>